<accession>A0A917WV77</accession>
<keyword evidence="2" id="KW-1185">Reference proteome</keyword>
<evidence type="ECO:0000313" key="1">
    <source>
        <dbReference type="EMBL" id="GGM35429.1"/>
    </source>
</evidence>
<protein>
    <submittedName>
        <fullName evidence="1">Uncharacterized protein</fullName>
    </submittedName>
</protein>
<dbReference type="EMBL" id="BMLG01000012">
    <property type="protein sequence ID" value="GGM35429.1"/>
    <property type="molecule type" value="Genomic_DNA"/>
</dbReference>
<dbReference type="InterPro" id="IPR045527">
    <property type="entry name" value="DUF6470"/>
</dbReference>
<name>A0A917WV77_9BACI</name>
<dbReference type="Pfam" id="PF20074">
    <property type="entry name" value="DUF6470"/>
    <property type="match status" value="1"/>
</dbReference>
<comment type="caution">
    <text evidence="1">The sequence shown here is derived from an EMBL/GenBank/DDBJ whole genome shotgun (WGS) entry which is preliminary data.</text>
</comment>
<organism evidence="1 2">
    <name type="scientific">Paraliobacillus quinghaiensis</name>
    <dbReference type="NCBI Taxonomy" id="470815"/>
    <lineage>
        <taxon>Bacteria</taxon>
        <taxon>Bacillati</taxon>
        <taxon>Bacillota</taxon>
        <taxon>Bacilli</taxon>
        <taxon>Bacillales</taxon>
        <taxon>Bacillaceae</taxon>
        <taxon>Paraliobacillus</taxon>
    </lineage>
</organism>
<sequence>MNFPQIRLQSQPAQISIRQTPGQQQIKQPDAQQTIQQPEGNMKIKTRPSKLTIDQTEALADLGFKSVKRMTKEQAQEGKQAVFQAISRRVRQGTQMMKIENDGNPIVSQAIENGHNAQKQFNIGWIPSAGSVKISYQQADVDIQYTAQKPVIQTNTQKAITNYQPGEVQVRLAQRNQLTIDFDNLKHQGIGGFEIMI</sequence>
<dbReference type="Proteomes" id="UP000618460">
    <property type="component" value="Unassembled WGS sequence"/>
</dbReference>
<dbReference type="RefSeq" id="WP_117155714.1">
    <property type="nucleotide sequence ID" value="NZ_BMLG01000012.1"/>
</dbReference>
<reference evidence="1" key="1">
    <citation type="journal article" date="2014" name="Int. J. Syst. Evol. Microbiol.">
        <title>Complete genome sequence of Corynebacterium casei LMG S-19264T (=DSM 44701T), isolated from a smear-ripened cheese.</title>
        <authorList>
            <consortium name="US DOE Joint Genome Institute (JGI-PGF)"/>
            <person name="Walter F."/>
            <person name="Albersmeier A."/>
            <person name="Kalinowski J."/>
            <person name="Ruckert C."/>
        </authorList>
    </citation>
    <scope>NUCLEOTIDE SEQUENCE</scope>
    <source>
        <strain evidence="1">CGMCC 1.6333</strain>
    </source>
</reference>
<reference evidence="1" key="2">
    <citation type="submission" date="2020-09" db="EMBL/GenBank/DDBJ databases">
        <authorList>
            <person name="Sun Q."/>
            <person name="Zhou Y."/>
        </authorList>
    </citation>
    <scope>NUCLEOTIDE SEQUENCE</scope>
    <source>
        <strain evidence="1">CGMCC 1.6333</strain>
    </source>
</reference>
<dbReference type="OrthoDB" id="2112831at2"/>
<proteinExistence type="predicted"/>
<dbReference type="AlphaFoldDB" id="A0A917WV77"/>
<evidence type="ECO:0000313" key="2">
    <source>
        <dbReference type="Proteomes" id="UP000618460"/>
    </source>
</evidence>
<gene>
    <name evidence="1" type="primary">yviE</name>
    <name evidence="1" type="ORF">GCM10011351_21910</name>
</gene>